<name>A0A1C3XG18_9BRAD</name>
<dbReference type="Proteomes" id="UP000183174">
    <property type="component" value="Unassembled WGS sequence"/>
</dbReference>
<gene>
    <name evidence="1" type="ORF">GA0061099_10164</name>
</gene>
<dbReference type="AlphaFoldDB" id="A0A1C3XG18"/>
<evidence type="ECO:0000313" key="2">
    <source>
        <dbReference type="Proteomes" id="UP000183174"/>
    </source>
</evidence>
<reference evidence="1 2" key="1">
    <citation type="submission" date="2016-08" db="EMBL/GenBank/DDBJ databases">
        <authorList>
            <person name="Seilhamer J.J."/>
        </authorList>
    </citation>
    <scope>NUCLEOTIDE SEQUENCE [LARGE SCALE GENOMIC DNA]</scope>
    <source>
        <strain evidence="1 2">CCBAU 10071</strain>
    </source>
</reference>
<organism evidence="1 2">
    <name type="scientific">Bradyrhizobium yuanmingense</name>
    <dbReference type="NCBI Taxonomy" id="108015"/>
    <lineage>
        <taxon>Bacteria</taxon>
        <taxon>Pseudomonadati</taxon>
        <taxon>Pseudomonadota</taxon>
        <taxon>Alphaproteobacteria</taxon>
        <taxon>Hyphomicrobiales</taxon>
        <taxon>Nitrobacteraceae</taxon>
        <taxon>Bradyrhizobium</taxon>
    </lineage>
</organism>
<protein>
    <submittedName>
        <fullName evidence="1">Uncharacterized protein</fullName>
    </submittedName>
</protein>
<proteinExistence type="predicted"/>
<accession>A0A1C3XG18</accession>
<evidence type="ECO:0000313" key="1">
    <source>
        <dbReference type="EMBL" id="SCB51213.1"/>
    </source>
</evidence>
<sequence length="187" mass="20003">MALPVRDEHNGVGTLTPRPSRQLNWVSSVNPHVSRPSRSACTNNLTACADNASLARRLVCRAAADALDWIAVLSWLWCSAAKSKKANGLYIGDPCPAITSRACLARLSAKVSSACSATARLGAIEILLGLLATPNQFGMSLSKLTAFCCGRSYSPCDWSFRPEIIEGERFGASPPAGRERLLDRPST</sequence>
<dbReference type="EMBL" id="FMAE01000016">
    <property type="protein sequence ID" value="SCB51213.1"/>
    <property type="molecule type" value="Genomic_DNA"/>
</dbReference>